<dbReference type="GO" id="GO:0008870">
    <property type="term" value="F:galactoside O-acetyltransferase activity"/>
    <property type="evidence" value="ECO:0007669"/>
    <property type="project" value="TreeGrafter"/>
</dbReference>
<dbReference type="Pfam" id="PF12464">
    <property type="entry name" value="Mac"/>
    <property type="match status" value="1"/>
</dbReference>
<sequence>MNIREKMRKGMLYTDMYEGLPDERLRGKELIYDYNNTRPSEQKKRGEILKKLFGSVGKEPFIETPLHVAYGSNIHIGDYFYANFNLVIVDDIEVYIGNNVMIAPNVTISVTGHPIHPSQRKDGAQFSIPVKIEDNVWIGSGVIILPGVTIGKNSVVGAGSIVTKSIPENVVAVGNPCRVLREITEKDKETFSDIDN</sequence>
<reference evidence="8 10" key="1">
    <citation type="submission" date="2017-10" db="EMBL/GenBank/DDBJ databases">
        <title>Effective Description of Clostridium neonatale sp. nov. linked to necrotizing enterocolitis in neonates and a clarification of species assignable to the genus Clostridium (Prazmowski 1880) emend. Lawson and Rainey 2016.</title>
        <authorList>
            <person name="Bernard K."/>
            <person name="Burdz T."/>
            <person name="Wiebe D."/>
            <person name="Balcewich B."/>
            <person name="Alfa M."/>
            <person name="Bernier A.-M."/>
        </authorList>
    </citation>
    <scope>NUCLEOTIDE SEQUENCE [LARGE SCALE GENOMIC DNA]</scope>
    <source>
        <strain evidence="8 10">LCDC99A005</strain>
    </source>
</reference>
<dbReference type="InterPro" id="IPR011004">
    <property type="entry name" value="Trimer_LpxA-like_sf"/>
</dbReference>
<keyword evidence="2 5" id="KW-0808">Transferase</keyword>
<dbReference type="EMBL" id="PDCJ01000001">
    <property type="protein sequence ID" value="PEG32019.1"/>
    <property type="molecule type" value="Genomic_DNA"/>
</dbReference>
<dbReference type="SMART" id="SM01266">
    <property type="entry name" value="Mac"/>
    <property type="match status" value="1"/>
</dbReference>
<keyword evidence="4 5" id="KW-0012">Acyltransferase</keyword>
<evidence type="ECO:0000256" key="2">
    <source>
        <dbReference type="ARBA" id="ARBA00022679"/>
    </source>
</evidence>
<dbReference type="STRING" id="137838.GCA_001458595_03484"/>
<dbReference type="FunFam" id="2.160.10.10:FF:000008">
    <property type="entry name" value="Maltose O-acetyltransferase"/>
    <property type="match status" value="1"/>
</dbReference>
<dbReference type="AlphaFoldDB" id="A0A2A7MKB4"/>
<dbReference type="PANTHER" id="PTHR43017">
    <property type="entry name" value="GALACTOSIDE O-ACETYLTRANSFERASE"/>
    <property type="match status" value="1"/>
</dbReference>
<evidence type="ECO:0000313" key="7">
    <source>
        <dbReference type="EMBL" id="CAG9705911.1"/>
    </source>
</evidence>
<dbReference type="Proteomes" id="UP000431451">
    <property type="component" value="Unassembled WGS sequence"/>
</dbReference>
<proteinExistence type="inferred from homology"/>
<comment type="similarity">
    <text evidence="1 5">Belongs to the transferase hexapeptide repeat family.</text>
</comment>
<evidence type="ECO:0000259" key="6">
    <source>
        <dbReference type="SMART" id="SM01266"/>
    </source>
</evidence>
<dbReference type="Gene3D" id="2.160.10.10">
    <property type="entry name" value="Hexapeptide repeat proteins"/>
    <property type="match status" value="1"/>
</dbReference>
<gene>
    <name evidence="8" type="primary">lacA</name>
    <name evidence="9" type="synonym">lacA_1</name>
    <name evidence="7" type="ORF">CNEO_42166</name>
    <name evidence="9" type="ORF">CNEONATNEC25_03021</name>
    <name evidence="8" type="ORF">CQ394_10040</name>
</gene>
<dbReference type="OrthoDB" id="9801697at2"/>
<dbReference type="CDD" id="cd03357">
    <property type="entry name" value="LbH_MAT_GAT"/>
    <property type="match status" value="1"/>
</dbReference>
<dbReference type="InterPro" id="IPR001451">
    <property type="entry name" value="Hexapep"/>
</dbReference>
<accession>A0A2A7MKB4</accession>
<evidence type="ECO:0000313" key="11">
    <source>
        <dbReference type="Proteomes" id="UP000431451"/>
    </source>
</evidence>
<evidence type="ECO:0000313" key="9">
    <source>
        <dbReference type="EMBL" id="VCT85420.1"/>
    </source>
</evidence>
<keyword evidence="10" id="KW-1185">Reference proteome</keyword>
<dbReference type="EMBL" id="UWJD01000002">
    <property type="protein sequence ID" value="VCT85420.1"/>
    <property type="molecule type" value="Genomic_DNA"/>
</dbReference>
<name>A0A2A7MKB4_9CLOT</name>
<dbReference type="Proteomes" id="UP000789738">
    <property type="component" value="Unassembled WGS sequence"/>
</dbReference>
<evidence type="ECO:0000313" key="10">
    <source>
        <dbReference type="Proteomes" id="UP000220840"/>
    </source>
</evidence>
<dbReference type="InterPro" id="IPR018357">
    <property type="entry name" value="Hexapep_transf_CS"/>
</dbReference>
<evidence type="ECO:0000256" key="4">
    <source>
        <dbReference type="ARBA" id="ARBA00023315"/>
    </source>
</evidence>
<dbReference type="RefSeq" id="WP_058296166.1">
    <property type="nucleotide sequence ID" value="NZ_CAKJVD010000030.1"/>
</dbReference>
<dbReference type="InterPro" id="IPR039369">
    <property type="entry name" value="LacA-like"/>
</dbReference>
<reference evidence="7" key="3">
    <citation type="submission" date="2021-10" db="EMBL/GenBank/DDBJ databases">
        <authorList>
            <person name="Mesa V."/>
        </authorList>
    </citation>
    <scope>NUCLEOTIDE SEQUENCE</scope>
    <source>
        <strain evidence="7">CC3_PB</strain>
    </source>
</reference>
<dbReference type="Proteomes" id="UP000220840">
    <property type="component" value="Unassembled WGS sequence"/>
</dbReference>
<dbReference type="SUPFAM" id="SSF51161">
    <property type="entry name" value="Trimeric LpxA-like enzymes"/>
    <property type="match status" value="1"/>
</dbReference>
<evidence type="ECO:0000256" key="5">
    <source>
        <dbReference type="RuleBase" id="RU367021"/>
    </source>
</evidence>
<dbReference type="EC" id="2.3.1.-" evidence="5"/>
<reference evidence="9 11" key="2">
    <citation type="submission" date="2018-06" db="EMBL/GenBank/DDBJ databases">
        <authorList>
            <consortium name="IHU Genomes"/>
        </authorList>
    </citation>
    <scope>NUCLEOTIDE SEQUENCE [LARGE SCALE GENOMIC DNA]</scope>
    <source>
        <strain evidence="9 11">NEC25</strain>
    </source>
</reference>
<organism evidence="8 10">
    <name type="scientific">Clostridium neonatale</name>
    <dbReference type="NCBI Taxonomy" id="137838"/>
    <lineage>
        <taxon>Bacteria</taxon>
        <taxon>Bacillati</taxon>
        <taxon>Bacillota</taxon>
        <taxon>Clostridia</taxon>
        <taxon>Eubacteriales</taxon>
        <taxon>Clostridiaceae</taxon>
        <taxon>Clostridium</taxon>
    </lineage>
</organism>
<dbReference type="PANTHER" id="PTHR43017:SF1">
    <property type="entry name" value="ACETYLTRANSFERASE YJL218W-RELATED"/>
    <property type="match status" value="1"/>
</dbReference>
<dbReference type="InterPro" id="IPR024688">
    <property type="entry name" value="Mac_dom"/>
</dbReference>
<keyword evidence="3" id="KW-0677">Repeat</keyword>
<protein>
    <recommendedName>
        <fullName evidence="5">Acetyltransferase</fullName>
        <ecNumber evidence="5">2.3.1.-</ecNumber>
    </recommendedName>
</protein>
<dbReference type="PROSITE" id="PS00101">
    <property type="entry name" value="HEXAPEP_TRANSFERASES"/>
    <property type="match status" value="1"/>
</dbReference>
<dbReference type="Pfam" id="PF00132">
    <property type="entry name" value="Hexapep"/>
    <property type="match status" value="1"/>
</dbReference>
<feature type="domain" description="Maltose/galactoside acetyltransferase" evidence="6">
    <location>
        <begin position="4"/>
        <end position="58"/>
    </location>
</feature>
<evidence type="ECO:0000313" key="8">
    <source>
        <dbReference type="EMBL" id="PEG32019.1"/>
    </source>
</evidence>
<evidence type="ECO:0000256" key="1">
    <source>
        <dbReference type="ARBA" id="ARBA00007274"/>
    </source>
</evidence>
<dbReference type="EMBL" id="CAKJVE010000004">
    <property type="protein sequence ID" value="CAG9705911.1"/>
    <property type="molecule type" value="Genomic_DNA"/>
</dbReference>
<evidence type="ECO:0000256" key="3">
    <source>
        <dbReference type="ARBA" id="ARBA00022737"/>
    </source>
</evidence>
<dbReference type="GeneID" id="68878479"/>